<evidence type="ECO:0000313" key="2">
    <source>
        <dbReference type="EMBL" id="MFD2892775.1"/>
    </source>
</evidence>
<dbReference type="RefSeq" id="WP_379812521.1">
    <property type="nucleotide sequence ID" value="NZ_JBHUPC010000017.1"/>
</dbReference>
<dbReference type="CDD" id="cd10146">
    <property type="entry name" value="LabA_like_C"/>
    <property type="match status" value="1"/>
</dbReference>
<dbReference type="PROSITE" id="PS51644">
    <property type="entry name" value="HTH_OST"/>
    <property type="match status" value="1"/>
</dbReference>
<comment type="caution">
    <text evidence="2">The sequence shown here is derived from an EMBL/GenBank/DDBJ whole genome shotgun (WGS) entry which is preliminary data.</text>
</comment>
<dbReference type="InterPro" id="IPR041966">
    <property type="entry name" value="LOTUS-like"/>
</dbReference>
<gene>
    <name evidence="2" type="ORF">ACFS5J_12205</name>
</gene>
<feature type="domain" description="HTH OST-type" evidence="1">
    <location>
        <begin position="6"/>
        <end position="82"/>
    </location>
</feature>
<dbReference type="Proteomes" id="UP001597534">
    <property type="component" value="Unassembled WGS sequence"/>
</dbReference>
<sequence length="82" mass="9399">MNTVKIPTKELEKIDKAFDLATSEEDETHIARVGGILRQIDPSFDPRSFGYKNLSQLFENIEKYLVVKNEINGLNHPLVKLK</sequence>
<organism evidence="2 3">
    <name type="scientific">Flavobacterium chuncheonense</name>
    <dbReference type="NCBI Taxonomy" id="2026653"/>
    <lineage>
        <taxon>Bacteria</taxon>
        <taxon>Pseudomonadati</taxon>
        <taxon>Bacteroidota</taxon>
        <taxon>Flavobacteriia</taxon>
        <taxon>Flavobacteriales</taxon>
        <taxon>Flavobacteriaceae</taxon>
        <taxon>Flavobacterium</taxon>
    </lineage>
</organism>
<reference evidence="3" key="1">
    <citation type="journal article" date="2019" name="Int. J. Syst. Evol. Microbiol.">
        <title>The Global Catalogue of Microorganisms (GCM) 10K type strain sequencing project: providing services to taxonomists for standard genome sequencing and annotation.</title>
        <authorList>
            <consortium name="The Broad Institute Genomics Platform"/>
            <consortium name="The Broad Institute Genome Sequencing Center for Infectious Disease"/>
            <person name="Wu L."/>
            <person name="Ma J."/>
        </authorList>
    </citation>
    <scope>NUCLEOTIDE SEQUENCE [LARGE SCALE GENOMIC DNA]</scope>
    <source>
        <strain evidence="3">KCTC 22671</strain>
    </source>
</reference>
<proteinExistence type="predicted"/>
<name>A0ABW5YP26_9FLAO</name>
<protein>
    <submittedName>
        <fullName evidence="2">OST-HTH/LOTUS domain-containing protein</fullName>
    </submittedName>
</protein>
<dbReference type="Gene3D" id="3.30.420.610">
    <property type="entry name" value="LOTUS domain-like"/>
    <property type="match status" value="1"/>
</dbReference>
<evidence type="ECO:0000313" key="3">
    <source>
        <dbReference type="Proteomes" id="UP001597534"/>
    </source>
</evidence>
<accession>A0ABW5YP26</accession>
<dbReference type="Pfam" id="PF12872">
    <property type="entry name" value="OST-HTH"/>
    <property type="match status" value="1"/>
</dbReference>
<dbReference type="InterPro" id="IPR025605">
    <property type="entry name" value="OST-HTH/LOTUS_dom"/>
</dbReference>
<dbReference type="EMBL" id="JBHUPC010000017">
    <property type="protein sequence ID" value="MFD2892775.1"/>
    <property type="molecule type" value="Genomic_DNA"/>
</dbReference>
<keyword evidence="3" id="KW-1185">Reference proteome</keyword>
<evidence type="ECO:0000259" key="1">
    <source>
        <dbReference type="PROSITE" id="PS51644"/>
    </source>
</evidence>